<feature type="domain" description="Association with the SNF1 complex (ASC)" evidence="3">
    <location>
        <begin position="402"/>
        <end position="536"/>
    </location>
</feature>
<dbReference type="EMBL" id="LT635767">
    <property type="protein sequence ID" value="SGZ54986.1"/>
    <property type="molecule type" value="Genomic_DNA"/>
</dbReference>
<dbReference type="Pfam" id="PF04739">
    <property type="entry name" value="AMPKBI"/>
    <property type="match status" value="1"/>
</dbReference>
<evidence type="ECO:0000313" key="5">
    <source>
        <dbReference type="Proteomes" id="UP000182259"/>
    </source>
</evidence>
<dbReference type="InterPro" id="IPR014756">
    <property type="entry name" value="Ig_E-set"/>
</dbReference>
<dbReference type="InterPro" id="IPR006828">
    <property type="entry name" value="ASC_dom"/>
</dbReference>
<dbReference type="GO" id="GO:0031588">
    <property type="term" value="C:nucleotide-activated protein kinase complex"/>
    <property type="evidence" value="ECO:0007669"/>
    <property type="project" value="TreeGrafter"/>
</dbReference>
<dbReference type="Proteomes" id="UP000182259">
    <property type="component" value="Chromosome IV"/>
</dbReference>
<dbReference type="GO" id="GO:0005634">
    <property type="term" value="C:nucleus"/>
    <property type="evidence" value="ECO:0007669"/>
    <property type="project" value="TreeGrafter"/>
</dbReference>
<name>A0A1L0BX77_9ASCO</name>
<dbReference type="InterPro" id="IPR037256">
    <property type="entry name" value="ASC_dom_sf"/>
</dbReference>
<dbReference type="PANTHER" id="PTHR10343:SF84">
    <property type="entry name" value="5'-AMP-ACTIVATED PROTEIN KINASE SUBUNIT BETA-1"/>
    <property type="match status" value="1"/>
</dbReference>
<dbReference type="Pfam" id="PF16561">
    <property type="entry name" value="AMPK1_CBM"/>
    <property type="match status" value="1"/>
</dbReference>
<dbReference type="GO" id="GO:0019901">
    <property type="term" value="F:protein kinase binding"/>
    <property type="evidence" value="ECO:0007669"/>
    <property type="project" value="TreeGrafter"/>
</dbReference>
<dbReference type="SUPFAM" id="SSF160219">
    <property type="entry name" value="AMPKBI-like"/>
    <property type="match status" value="1"/>
</dbReference>
<organism evidence="4 5">
    <name type="scientific">Sungouiella intermedia</name>
    <dbReference type="NCBI Taxonomy" id="45354"/>
    <lineage>
        <taxon>Eukaryota</taxon>
        <taxon>Fungi</taxon>
        <taxon>Dikarya</taxon>
        <taxon>Ascomycota</taxon>
        <taxon>Saccharomycotina</taxon>
        <taxon>Pichiomycetes</taxon>
        <taxon>Metschnikowiaceae</taxon>
        <taxon>Sungouiella</taxon>
    </lineage>
</organism>
<dbReference type="InterPro" id="IPR013783">
    <property type="entry name" value="Ig-like_fold"/>
</dbReference>
<dbReference type="PANTHER" id="PTHR10343">
    <property type="entry name" value="5'-AMP-ACTIVATED PROTEIN KINASE , BETA SUBUNIT"/>
    <property type="match status" value="1"/>
</dbReference>
<reference evidence="4 5" key="1">
    <citation type="submission" date="2016-10" db="EMBL/GenBank/DDBJ databases">
        <authorList>
            <person name="de Groot N.N."/>
        </authorList>
    </citation>
    <scope>NUCLEOTIDE SEQUENCE [LARGE SCALE GENOMIC DNA]</scope>
    <source>
        <strain evidence="4 5">PYCC 4715</strain>
    </source>
</reference>
<evidence type="ECO:0000256" key="2">
    <source>
        <dbReference type="SAM" id="MobiDB-lite"/>
    </source>
</evidence>
<feature type="compositionally biased region" description="Polar residues" evidence="2">
    <location>
        <begin position="1"/>
        <end position="11"/>
    </location>
</feature>
<proteinExistence type="inferred from homology"/>
<dbReference type="Gene3D" id="6.20.250.60">
    <property type="match status" value="1"/>
</dbReference>
<evidence type="ECO:0000256" key="1">
    <source>
        <dbReference type="ARBA" id="ARBA00010926"/>
    </source>
</evidence>
<dbReference type="InterPro" id="IPR050827">
    <property type="entry name" value="CRP1_MDG1_kinase"/>
</dbReference>
<comment type="similarity">
    <text evidence="1">Belongs to the 5'-AMP-activated protein kinase beta subunit family.</text>
</comment>
<dbReference type="Gene3D" id="2.60.40.10">
    <property type="entry name" value="Immunoglobulins"/>
    <property type="match status" value="1"/>
</dbReference>
<feature type="compositionally biased region" description="Polar residues" evidence="2">
    <location>
        <begin position="22"/>
        <end position="31"/>
    </location>
</feature>
<protein>
    <submittedName>
        <fullName evidence="4">CIC11C00000005364</fullName>
    </submittedName>
</protein>
<accession>A0A1L0BX77</accession>
<sequence length="543" mass="60611">MGNNTSSTRKSAASMRGAAYRKSSQSQTTHQNLEEEFSDLILHEVKRQKQHQLLDLLLDMPLQPLSEKQNSLPKTSASSSADPTLQVIRLQNKFSDDLIEDEFNELNDGLLDNDASEVLRSIIPDDASDMDVDEGAAGGARAPGVSVSVETVENLTDLLNDLTKVDFTKISAFVPKSSSHLPSSVLLRLPVPLTSTGNGQPSQNLSQSQNQVLVHAHGLSLAHEHGSSRNSFAELVPVEIKWVNTTRENIAKVAIIGSFSNWRDVIKLKRSSSHPNEYSTTVKLTLGVHKLLYIVNNEYRVLEQLPTATDQEGIFFNWFEVLDPHRLFNHSANQQTHTDATTPFDANIIQVAGEHDTLLIQKKLNSYLLKESKLEKTHHEHVEEPEYLTYHTEALLSFVMDATIPSDHYSSEIPEMFVNYDYFKSKSADYELPEPPQLPAHLNNVLLNKMLANQQQNHAHNIPQVGGDPGFGKRPALRRADSSYYASNKEAYHLLIPNHVILNHLMTTSIRNDVLTVACITRYSGKFVTQIMHSPADTMTAGE</sequence>
<evidence type="ECO:0000313" key="4">
    <source>
        <dbReference type="EMBL" id="SGZ54986.1"/>
    </source>
</evidence>
<dbReference type="GO" id="GO:0007165">
    <property type="term" value="P:signal transduction"/>
    <property type="evidence" value="ECO:0007669"/>
    <property type="project" value="TreeGrafter"/>
</dbReference>
<feature type="region of interest" description="Disordered" evidence="2">
    <location>
        <begin position="1"/>
        <end position="31"/>
    </location>
</feature>
<gene>
    <name evidence="4" type="ORF">SAMEA4029009_CIC11G00000005364</name>
</gene>
<evidence type="ECO:0000259" key="3">
    <source>
        <dbReference type="SMART" id="SM01010"/>
    </source>
</evidence>
<dbReference type="SUPFAM" id="SSF81296">
    <property type="entry name" value="E set domains"/>
    <property type="match status" value="1"/>
</dbReference>
<dbReference type="CDD" id="cd02859">
    <property type="entry name" value="E_set_AMPKbeta_like_N"/>
    <property type="match status" value="1"/>
</dbReference>
<dbReference type="AlphaFoldDB" id="A0A1L0BX77"/>
<dbReference type="GO" id="GO:0005737">
    <property type="term" value="C:cytoplasm"/>
    <property type="evidence" value="ECO:0007669"/>
    <property type="project" value="TreeGrafter"/>
</dbReference>
<dbReference type="InterPro" id="IPR032640">
    <property type="entry name" value="AMPK1_CBM"/>
</dbReference>
<dbReference type="SMART" id="SM01010">
    <property type="entry name" value="AMPKBI"/>
    <property type="match status" value="1"/>
</dbReference>